<protein>
    <submittedName>
        <fullName evidence="1">Uncharacterized protein</fullName>
    </submittedName>
</protein>
<proteinExistence type="predicted"/>
<keyword evidence="2" id="KW-1185">Reference proteome</keyword>
<name>A0ACB8A5M9_9AGAM</name>
<reference evidence="1" key="1">
    <citation type="journal article" date="2021" name="New Phytol.">
        <title>Evolutionary innovations through gain and loss of genes in the ectomycorrhizal Boletales.</title>
        <authorList>
            <person name="Wu G."/>
            <person name="Miyauchi S."/>
            <person name="Morin E."/>
            <person name="Kuo A."/>
            <person name="Drula E."/>
            <person name="Varga T."/>
            <person name="Kohler A."/>
            <person name="Feng B."/>
            <person name="Cao Y."/>
            <person name="Lipzen A."/>
            <person name="Daum C."/>
            <person name="Hundley H."/>
            <person name="Pangilinan J."/>
            <person name="Johnson J."/>
            <person name="Barry K."/>
            <person name="LaButti K."/>
            <person name="Ng V."/>
            <person name="Ahrendt S."/>
            <person name="Min B."/>
            <person name="Choi I.G."/>
            <person name="Park H."/>
            <person name="Plett J.M."/>
            <person name="Magnuson J."/>
            <person name="Spatafora J.W."/>
            <person name="Nagy L.G."/>
            <person name="Henrissat B."/>
            <person name="Grigoriev I.V."/>
            <person name="Yang Z.L."/>
            <person name="Xu J."/>
            <person name="Martin F.M."/>
        </authorList>
    </citation>
    <scope>NUCLEOTIDE SEQUENCE</scope>
    <source>
        <strain evidence="1">ATCC 28755</strain>
    </source>
</reference>
<comment type="caution">
    <text evidence="1">The sequence shown here is derived from an EMBL/GenBank/DDBJ whole genome shotgun (WGS) entry which is preliminary data.</text>
</comment>
<dbReference type="Proteomes" id="UP000790377">
    <property type="component" value="Unassembled WGS sequence"/>
</dbReference>
<organism evidence="1 2">
    <name type="scientific">Hygrophoropsis aurantiaca</name>
    <dbReference type="NCBI Taxonomy" id="72124"/>
    <lineage>
        <taxon>Eukaryota</taxon>
        <taxon>Fungi</taxon>
        <taxon>Dikarya</taxon>
        <taxon>Basidiomycota</taxon>
        <taxon>Agaricomycotina</taxon>
        <taxon>Agaricomycetes</taxon>
        <taxon>Agaricomycetidae</taxon>
        <taxon>Boletales</taxon>
        <taxon>Coniophorineae</taxon>
        <taxon>Hygrophoropsidaceae</taxon>
        <taxon>Hygrophoropsis</taxon>
    </lineage>
</organism>
<sequence>MASRVWLITGASSGFGLSMVEVALARGDIVVATARKPEALADTVSKYTADKLLVVELDVTKHEQVVSVFAQAKDAFGRIDIVYNNAGYGVLGEVESVPEDVARNLLDTNFWGAVNVSKEAVRFFREDNPSGPGGTLIQTSSMTGIAAVGCLAYYSAGKWALEGFTEALAQELDPKWNIKIVILQAGWHRTKINSRALAARLPGHPAYLDPASPVMQIKGAVEGIDDGNLTQDVDKASRAIFDFLQSPDAEGALVRLPMGKDAIAVTKQKAAALKELGETREKWSADLTIDKSE</sequence>
<dbReference type="EMBL" id="MU267803">
    <property type="protein sequence ID" value="KAH7908700.1"/>
    <property type="molecule type" value="Genomic_DNA"/>
</dbReference>
<gene>
    <name evidence="1" type="ORF">BJ138DRAFT_1157034</name>
</gene>
<evidence type="ECO:0000313" key="1">
    <source>
        <dbReference type="EMBL" id="KAH7908700.1"/>
    </source>
</evidence>
<accession>A0ACB8A5M9</accession>
<evidence type="ECO:0000313" key="2">
    <source>
        <dbReference type="Proteomes" id="UP000790377"/>
    </source>
</evidence>